<evidence type="ECO:0000256" key="5">
    <source>
        <dbReference type="ARBA" id="ARBA00022605"/>
    </source>
</evidence>
<proteinExistence type="predicted"/>
<dbReference type="PANTHER" id="PTHR42894">
    <property type="entry name" value="N-(5'-PHOSPHORIBOSYL)ANTHRANILATE ISOMERASE"/>
    <property type="match status" value="1"/>
</dbReference>
<gene>
    <name evidence="10" type="ORF">TISLANDTSLP1_00640</name>
</gene>
<accession>A0A9W6GEE3</accession>
<keyword evidence="7" id="KW-0057">Aromatic amino acid biosynthesis</keyword>
<evidence type="ECO:0000256" key="7">
    <source>
        <dbReference type="ARBA" id="ARBA00023141"/>
    </source>
</evidence>
<comment type="caution">
    <text evidence="10">The sequence shown here is derived from an EMBL/GenBank/DDBJ whole genome shotgun (WGS) entry which is preliminary data.</text>
</comment>
<keyword evidence="5" id="KW-0028">Amino-acid biosynthesis</keyword>
<evidence type="ECO:0000256" key="1">
    <source>
        <dbReference type="ARBA" id="ARBA00001164"/>
    </source>
</evidence>
<dbReference type="GO" id="GO:0000162">
    <property type="term" value="P:L-tryptophan biosynthetic process"/>
    <property type="evidence" value="ECO:0007669"/>
    <property type="project" value="UniProtKB-KW"/>
</dbReference>
<evidence type="ECO:0000259" key="9">
    <source>
        <dbReference type="Pfam" id="PF00697"/>
    </source>
</evidence>
<dbReference type="PANTHER" id="PTHR42894:SF1">
    <property type="entry name" value="N-(5'-PHOSPHORIBOSYL)ANTHRANILATE ISOMERASE"/>
    <property type="match status" value="1"/>
</dbReference>
<evidence type="ECO:0000256" key="8">
    <source>
        <dbReference type="ARBA" id="ARBA00023235"/>
    </source>
</evidence>
<evidence type="ECO:0000256" key="3">
    <source>
        <dbReference type="ARBA" id="ARBA00012572"/>
    </source>
</evidence>
<evidence type="ECO:0000256" key="4">
    <source>
        <dbReference type="ARBA" id="ARBA00022272"/>
    </source>
</evidence>
<keyword evidence="6" id="KW-0822">Tryptophan biosynthesis</keyword>
<keyword evidence="8" id="KW-0413">Isomerase</keyword>
<reference evidence="10" key="1">
    <citation type="submission" date="2022-12" db="EMBL/GenBank/DDBJ databases">
        <title>Reference genome sequencing for broad-spectrum identification of bacterial and archaeal isolates by mass spectrometry.</title>
        <authorList>
            <person name="Sekiguchi Y."/>
            <person name="Tourlousse D.M."/>
        </authorList>
    </citation>
    <scope>NUCLEOTIDE SEQUENCE</scope>
    <source>
        <strain evidence="10">TSL-P1</strain>
    </source>
</reference>
<evidence type="ECO:0000313" key="11">
    <source>
        <dbReference type="Proteomes" id="UP001144297"/>
    </source>
</evidence>
<sequence length="64" mass="7068">MTSVFLAGGITPENIKQTIEGVHPYGVDVNTCTKESNGFKDPEKLRLFIRNAKEVGSRCHAYAQ</sequence>
<evidence type="ECO:0000256" key="2">
    <source>
        <dbReference type="ARBA" id="ARBA00004664"/>
    </source>
</evidence>
<name>A0A9W6GEE3_9BACT</name>
<dbReference type="Pfam" id="PF00697">
    <property type="entry name" value="PRAI"/>
    <property type="match status" value="1"/>
</dbReference>
<dbReference type="InterPro" id="IPR013785">
    <property type="entry name" value="Aldolase_TIM"/>
</dbReference>
<comment type="pathway">
    <text evidence="2">Amino-acid biosynthesis; L-tryptophan biosynthesis; L-tryptophan from chorismate: step 3/5.</text>
</comment>
<dbReference type="EMBL" id="BSDX01000001">
    <property type="protein sequence ID" value="GLI52371.1"/>
    <property type="molecule type" value="Genomic_DNA"/>
</dbReference>
<protein>
    <recommendedName>
        <fullName evidence="4">N-(5'-phosphoribosyl)anthranilate isomerase</fullName>
        <ecNumber evidence="3">5.3.1.24</ecNumber>
    </recommendedName>
</protein>
<dbReference type="AlphaFoldDB" id="A0A9W6GEE3"/>
<dbReference type="SUPFAM" id="SSF51366">
    <property type="entry name" value="Ribulose-phoshate binding barrel"/>
    <property type="match status" value="1"/>
</dbReference>
<keyword evidence="11" id="KW-1185">Reference proteome</keyword>
<dbReference type="InterPro" id="IPR001240">
    <property type="entry name" value="PRAI_dom"/>
</dbReference>
<dbReference type="InterPro" id="IPR011060">
    <property type="entry name" value="RibuloseP-bd_barrel"/>
</dbReference>
<organism evidence="10 11">
    <name type="scientific">Thermodesulfovibrio yellowstonii</name>
    <dbReference type="NCBI Taxonomy" id="28262"/>
    <lineage>
        <taxon>Bacteria</taxon>
        <taxon>Pseudomonadati</taxon>
        <taxon>Nitrospirota</taxon>
        <taxon>Thermodesulfovibrionia</taxon>
        <taxon>Thermodesulfovibrionales</taxon>
        <taxon>Thermodesulfovibrionaceae</taxon>
        <taxon>Thermodesulfovibrio</taxon>
    </lineage>
</organism>
<dbReference type="EC" id="5.3.1.24" evidence="3"/>
<feature type="domain" description="N-(5'phosphoribosyl) anthranilate isomerase (PRAI)" evidence="9">
    <location>
        <begin position="3"/>
        <end position="50"/>
    </location>
</feature>
<comment type="catalytic activity">
    <reaction evidence="1">
        <text>N-(5-phospho-beta-D-ribosyl)anthranilate = 1-(2-carboxyphenylamino)-1-deoxy-D-ribulose 5-phosphate</text>
        <dbReference type="Rhea" id="RHEA:21540"/>
        <dbReference type="ChEBI" id="CHEBI:18277"/>
        <dbReference type="ChEBI" id="CHEBI:58613"/>
        <dbReference type="EC" id="5.3.1.24"/>
    </reaction>
</comment>
<dbReference type="GO" id="GO:0004640">
    <property type="term" value="F:phosphoribosylanthranilate isomerase activity"/>
    <property type="evidence" value="ECO:0007669"/>
    <property type="project" value="UniProtKB-EC"/>
</dbReference>
<dbReference type="Gene3D" id="3.20.20.70">
    <property type="entry name" value="Aldolase class I"/>
    <property type="match status" value="1"/>
</dbReference>
<evidence type="ECO:0000313" key="10">
    <source>
        <dbReference type="EMBL" id="GLI52371.1"/>
    </source>
</evidence>
<dbReference type="InterPro" id="IPR044643">
    <property type="entry name" value="TrpF_fam"/>
</dbReference>
<dbReference type="Proteomes" id="UP001144297">
    <property type="component" value="Unassembled WGS sequence"/>
</dbReference>
<evidence type="ECO:0000256" key="6">
    <source>
        <dbReference type="ARBA" id="ARBA00022822"/>
    </source>
</evidence>